<evidence type="ECO:0000256" key="1">
    <source>
        <dbReference type="SAM" id="MobiDB-lite"/>
    </source>
</evidence>
<keyword evidence="3" id="KW-1185">Reference proteome</keyword>
<name>A0A7T6Z0Z2_9BACI</name>
<organism evidence="2 3">
    <name type="scientific">Salicibibacter cibarius</name>
    <dbReference type="NCBI Taxonomy" id="2743000"/>
    <lineage>
        <taxon>Bacteria</taxon>
        <taxon>Bacillati</taxon>
        <taxon>Bacillota</taxon>
        <taxon>Bacilli</taxon>
        <taxon>Bacillales</taxon>
        <taxon>Bacillaceae</taxon>
        <taxon>Salicibibacter</taxon>
    </lineage>
</organism>
<dbReference type="Proteomes" id="UP000595823">
    <property type="component" value="Chromosome"/>
</dbReference>
<feature type="region of interest" description="Disordered" evidence="1">
    <location>
        <begin position="44"/>
        <end position="71"/>
    </location>
</feature>
<dbReference type="KEGG" id="scia:HUG15_04690"/>
<sequence>MKDDTLYDAFSHWEELSSTKEQRVAYEERAKQIMDEEAAKREFELRKQDARREGLEEGREEGKKEGKQESLETVARSLLEEGLEIEFVAKTTGLDKEKVLEIQRNLEKKHS</sequence>
<evidence type="ECO:0000313" key="2">
    <source>
        <dbReference type="EMBL" id="QQK74968.1"/>
    </source>
</evidence>
<dbReference type="RefSeq" id="WP_200127462.1">
    <property type="nucleotide sequence ID" value="NZ_CP054705.1"/>
</dbReference>
<accession>A0A7T6Z0Z2</accession>
<dbReference type="AlphaFoldDB" id="A0A7T6Z0Z2"/>
<reference evidence="2 3" key="1">
    <citation type="submission" date="2020-06" db="EMBL/GenBank/DDBJ databases">
        <title>Genomic analysis of Salicibibacter sp. NKC5-3.</title>
        <authorList>
            <person name="Oh Y.J."/>
        </authorList>
    </citation>
    <scope>NUCLEOTIDE SEQUENCE [LARGE SCALE GENOMIC DNA]</scope>
    <source>
        <strain evidence="2 3">NKC5-3</strain>
    </source>
</reference>
<feature type="compositionally biased region" description="Basic and acidic residues" evidence="1">
    <location>
        <begin position="44"/>
        <end position="70"/>
    </location>
</feature>
<proteinExistence type="predicted"/>
<gene>
    <name evidence="2" type="ORF">HUG15_04690</name>
</gene>
<protein>
    <recommendedName>
        <fullName evidence="4">Rpn family recombination-promoting nuclease/putative transposase</fullName>
    </recommendedName>
</protein>
<evidence type="ECO:0000313" key="3">
    <source>
        <dbReference type="Proteomes" id="UP000595823"/>
    </source>
</evidence>
<dbReference type="EMBL" id="CP054705">
    <property type="protein sequence ID" value="QQK74968.1"/>
    <property type="molecule type" value="Genomic_DNA"/>
</dbReference>
<evidence type="ECO:0008006" key="4">
    <source>
        <dbReference type="Google" id="ProtNLM"/>
    </source>
</evidence>